<keyword evidence="4 7" id="KW-0812">Transmembrane</keyword>
<evidence type="ECO:0000256" key="1">
    <source>
        <dbReference type="ARBA" id="ARBA00004651"/>
    </source>
</evidence>
<feature type="transmembrane region" description="Helical" evidence="7">
    <location>
        <begin position="12"/>
        <end position="39"/>
    </location>
</feature>
<evidence type="ECO:0000256" key="7">
    <source>
        <dbReference type="SAM" id="Phobius"/>
    </source>
</evidence>
<feature type="transmembrane region" description="Helical" evidence="7">
    <location>
        <begin position="268"/>
        <end position="286"/>
    </location>
</feature>
<dbReference type="AlphaFoldDB" id="A0A940IFF4"/>
<organism evidence="8 9">
    <name type="scientific">Candidatus Aphodosoma intestinipullorum</name>
    <dbReference type="NCBI Taxonomy" id="2840674"/>
    <lineage>
        <taxon>Bacteria</taxon>
        <taxon>Pseudomonadati</taxon>
        <taxon>Bacteroidota</taxon>
        <taxon>Bacteroidia</taxon>
        <taxon>Bacteroidales</taxon>
        <taxon>Candidatus Aphodosoma</taxon>
    </lineage>
</organism>
<reference evidence="8" key="2">
    <citation type="journal article" date="2021" name="PeerJ">
        <title>Extensive microbial diversity within the chicken gut microbiome revealed by metagenomics and culture.</title>
        <authorList>
            <person name="Gilroy R."/>
            <person name="Ravi A."/>
            <person name="Getino M."/>
            <person name="Pursley I."/>
            <person name="Horton D.L."/>
            <person name="Alikhan N.F."/>
            <person name="Baker D."/>
            <person name="Gharbi K."/>
            <person name="Hall N."/>
            <person name="Watson M."/>
            <person name="Adriaenssens E.M."/>
            <person name="Foster-Nyarko E."/>
            <person name="Jarju S."/>
            <person name="Secka A."/>
            <person name="Antonio M."/>
            <person name="Oren A."/>
            <person name="Chaudhuri R.R."/>
            <person name="La Ragione R."/>
            <person name="Hildebrand F."/>
            <person name="Pallen M.J."/>
        </authorList>
    </citation>
    <scope>NUCLEOTIDE SEQUENCE</scope>
    <source>
        <strain evidence="8">3924</strain>
    </source>
</reference>
<dbReference type="GO" id="GO:0005886">
    <property type="term" value="C:plasma membrane"/>
    <property type="evidence" value="ECO:0007669"/>
    <property type="project" value="UniProtKB-SubCell"/>
</dbReference>
<gene>
    <name evidence="8" type="ORF">IAC51_08185</name>
</gene>
<evidence type="ECO:0000256" key="5">
    <source>
        <dbReference type="ARBA" id="ARBA00022989"/>
    </source>
</evidence>
<evidence type="ECO:0000256" key="4">
    <source>
        <dbReference type="ARBA" id="ARBA00022692"/>
    </source>
</evidence>
<sequence>MLQTRMSQKMRETIFVILLFFIPFLSPGLSLLLGLIVALTIGNPFIQHNKIFTKILLQASVVGLGFGVHLNEALAAGKDGFIFTIFSIAITMGLGLWIGRLLHVNKDTRTLVAGGTAICGGSAIAALGPVINAKDKDMTVALGTIFMLNAIALFIFPPIGNLLHMDDTQFGYWCAIAIHDTSSVVGAAATRSEAALQIATTTKLIRALWIIPLSLLVAVFYNRGSKEKAESGKKKITIPWFIFLYVVAMIIATYLPQGQAFYTEAVKIAKMGMIYTLFLIGTGLTWDSIKEVGYKPVLLGVILWVIISVISAVSIMWIE</sequence>
<keyword evidence="6 7" id="KW-0472">Membrane</keyword>
<proteinExistence type="inferred from homology"/>
<name>A0A940IFF4_9BACT</name>
<reference evidence="8" key="1">
    <citation type="submission" date="2020-10" db="EMBL/GenBank/DDBJ databases">
        <authorList>
            <person name="Gilroy R."/>
        </authorList>
    </citation>
    <scope>NUCLEOTIDE SEQUENCE</scope>
    <source>
        <strain evidence="8">3924</strain>
    </source>
</reference>
<feature type="transmembrane region" description="Helical" evidence="7">
    <location>
        <begin position="204"/>
        <end position="224"/>
    </location>
</feature>
<dbReference type="PANTHER" id="PTHR30106:SF1">
    <property type="entry name" value="UPF0324 MEMBRANE PROTEIN FN0533"/>
    <property type="match status" value="1"/>
</dbReference>
<feature type="transmembrane region" description="Helical" evidence="7">
    <location>
        <begin position="138"/>
        <end position="156"/>
    </location>
</feature>
<dbReference type="PANTHER" id="PTHR30106">
    <property type="entry name" value="INNER MEMBRANE PROTEIN YEIH-RELATED"/>
    <property type="match status" value="1"/>
</dbReference>
<keyword evidence="5 7" id="KW-1133">Transmembrane helix</keyword>
<comment type="caution">
    <text evidence="8">The sequence shown here is derived from an EMBL/GenBank/DDBJ whole genome shotgun (WGS) entry which is preliminary data.</text>
</comment>
<feature type="transmembrane region" description="Helical" evidence="7">
    <location>
        <begin position="236"/>
        <end position="256"/>
    </location>
</feature>
<comment type="similarity">
    <text evidence="2">Belongs to the UPF0324 family.</text>
</comment>
<protein>
    <submittedName>
        <fullName evidence="8">Sulfate exporter family transporter</fullName>
    </submittedName>
</protein>
<dbReference type="Proteomes" id="UP000712007">
    <property type="component" value="Unassembled WGS sequence"/>
</dbReference>
<evidence type="ECO:0000313" key="8">
    <source>
        <dbReference type="EMBL" id="MBO8440611.1"/>
    </source>
</evidence>
<comment type="subcellular location">
    <subcellularLocation>
        <location evidence="1">Cell membrane</location>
        <topology evidence="1">Multi-pass membrane protein</topology>
    </subcellularLocation>
</comment>
<dbReference type="EMBL" id="JADIMV010000138">
    <property type="protein sequence ID" value="MBO8440611.1"/>
    <property type="molecule type" value="Genomic_DNA"/>
</dbReference>
<dbReference type="Pfam" id="PF03601">
    <property type="entry name" value="Cons_hypoth698"/>
    <property type="match status" value="1"/>
</dbReference>
<feature type="transmembrane region" description="Helical" evidence="7">
    <location>
        <begin position="111"/>
        <end position="131"/>
    </location>
</feature>
<evidence type="ECO:0000256" key="6">
    <source>
        <dbReference type="ARBA" id="ARBA00023136"/>
    </source>
</evidence>
<evidence type="ECO:0000256" key="3">
    <source>
        <dbReference type="ARBA" id="ARBA00022475"/>
    </source>
</evidence>
<dbReference type="InterPro" id="IPR018383">
    <property type="entry name" value="UPF0324_pro"/>
</dbReference>
<keyword evidence="3" id="KW-1003">Cell membrane</keyword>
<feature type="transmembrane region" description="Helical" evidence="7">
    <location>
        <begin position="80"/>
        <end position="99"/>
    </location>
</feature>
<feature type="transmembrane region" description="Helical" evidence="7">
    <location>
        <begin position="298"/>
        <end position="318"/>
    </location>
</feature>
<accession>A0A940IFF4</accession>
<evidence type="ECO:0000313" key="9">
    <source>
        <dbReference type="Proteomes" id="UP000712007"/>
    </source>
</evidence>
<evidence type="ECO:0000256" key="2">
    <source>
        <dbReference type="ARBA" id="ARBA00007977"/>
    </source>
</evidence>